<accession>A0A1R4H5V1</accession>
<dbReference type="Proteomes" id="UP000195442">
    <property type="component" value="Unassembled WGS sequence"/>
</dbReference>
<reference evidence="2" key="1">
    <citation type="submission" date="2017-02" db="EMBL/GenBank/DDBJ databases">
        <authorList>
            <person name="Daims H."/>
        </authorList>
    </citation>
    <scope>NUCLEOTIDE SEQUENCE [LARGE SCALE GENOMIC DNA]</scope>
</reference>
<gene>
    <name evidence="1" type="ORF">CRENPOLYSF2_2320004</name>
</gene>
<keyword evidence="2" id="KW-1185">Reference proteome</keyword>
<evidence type="ECO:0000313" key="1">
    <source>
        <dbReference type="EMBL" id="SJM91648.1"/>
    </source>
</evidence>
<organism evidence="1 2">
    <name type="scientific">Crenothrix polyspora</name>
    <dbReference type="NCBI Taxonomy" id="360316"/>
    <lineage>
        <taxon>Bacteria</taxon>
        <taxon>Pseudomonadati</taxon>
        <taxon>Pseudomonadota</taxon>
        <taxon>Gammaproteobacteria</taxon>
        <taxon>Methylococcales</taxon>
        <taxon>Crenotrichaceae</taxon>
        <taxon>Crenothrix</taxon>
    </lineage>
</organism>
<dbReference type="AlphaFoldDB" id="A0A1R4H5V1"/>
<dbReference type="EMBL" id="FUKJ01000149">
    <property type="protein sequence ID" value="SJM91648.1"/>
    <property type="molecule type" value="Genomic_DNA"/>
</dbReference>
<protein>
    <submittedName>
        <fullName evidence="1">Uncharacterized protein</fullName>
    </submittedName>
</protein>
<sequence>MLLDVCLDARLQLATYSQTQQSSNKIDTYRINQLCLGIK</sequence>
<name>A0A1R4H5V1_9GAMM</name>
<evidence type="ECO:0000313" key="2">
    <source>
        <dbReference type="Proteomes" id="UP000195442"/>
    </source>
</evidence>
<proteinExistence type="predicted"/>